<dbReference type="Pfam" id="PF01565">
    <property type="entry name" value="FAD_binding_4"/>
    <property type="match status" value="1"/>
</dbReference>
<dbReference type="Pfam" id="PF08031">
    <property type="entry name" value="BBE"/>
    <property type="match status" value="1"/>
</dbReference>
<feature type="domain" description="FAD-binding PCMH-type" evidence="6">
    <location>
        <begin position="36"/>
        <end position="206"/>
    </location>
</feature>
<dbReference type="PANTHER" id="PTHR42973:SF39">
    <property type="entry name" value="FAD-BINDING PCMH-TYPE DOMAIN-CONTAINING PROTEIN"/>
    <property type="match status" value="1"/>
</dbReference>
<evidence type="ECO:0000256" key="3">
    <source>
        <dbReference type="ARBA" id="ARBA00022630"/>
    </source>
</evidence>
<dbReference type="SUPFAM" id="SSF56176">
    <property type="entry name" value="FAD-binding/transporter-associated domain-like"/>
    <property type="match status" value="1"/>
</dbReference>
<evidence type="ECO:0000256" key="5">
    <source>
        <dbReference type="ARBA" id="ARBA00023002"/>
    </source>
</evidence>
<dbReference type="GO" id="GO:0071949">
    <property type="term" value="F:FAD binding"/>
    <property type="evidence" value="ECO:0007669"/>
    <property type="project" value="InterPro"/>
</dbReference>
<dbReference type="InterPro" id="IPR036318">
    <property type="entry name" value="FAD-bd_PCMH-like_sf"/>
</dbReference>
<evidence type="ECO:0000256" key="1">
    <source>
        <dbReference type="ARBA" id="ARBA00001974"/>
    </source>
</evidence>
<comment type="caution">
    <text evidence="7">The sequence shown here is derived from an EMBL/GenBank/DDBJ whole genome shotgun (WGS) entry which is preliminary data.</text>
</comment>
<reference evidence="7 8" key="1">
    <citation type="submission" date="2015-12" db="EMBL/GenBank/DDBJ databases">
        <authorList>
            <person name="Shamseldin A."/>
            <person name="Moawad H."/>
            <person name="Abd El-Rahim W.M."/>
            <person name="Sadowsky M.J."/>
        </authorList>
    </citation>
    <scope>NUCLEOTIDE SEQUENCE [LARGE SCALE GENOMIC DNA]</scope>
    <source>
        <strain evidence="7 8">ZGT118</strain>
    </source>
</reference>
<keyword evidence="8" id="KW-1185">Reference proteome</keyword>
<dbReference type="InterPro" id="IPR016169">
    <property type="entry name" value="FAD-bd_PCMH_sub2"/>
</dbReference>
<dbReference type="Proteomes" id="UP000053791">
    <property type="component" value="Unassembled WGS sequence"/>
</dbReference>
<dbReference type="InterPro" id="IPR016167">
    <property type="entry name" value="FAD-bd_PCMH_sub1"/>
</dbReference>
<dbReference type="AlphaFoldDB" id="A0A0X3UAU8"/>
<dbReference type="GO" id="GO:0016491">
    <property type="term" value="F:oxidoreductase activity"/>
    <property type="evidence" value="ECO:0007669"/>
    <property type="project" value="UniProtKB-KW"/>
</dbReference>
<dbReference type="InterPro" id="IPR006094">
    <property type="entry name" value="Oxid_FAD_bind_N"/>
</dbReference>
<evidence type="ECO:0000313" key="7">
    <source>
        <dbReference type="EMBL" id="KUJ82710.1"/>
    </source>
</evidence>
<accession>A0A0X3UAU8</accession>
<dbReference type="PANTHER" id="PTHR42973">
    <property type="entry name" value="BINDING OXIDOREDUCTASE, PUTATIVE (AFU_ORTHOLOGUE AFUA_1G17690)-RELATED"/>
    <property type="match status" value="1"/>
</dbReference>
<comment type="cofactor">
    <cofactor evidence="1">
        <name>FAD</name>
        <dbReference type="ChEBI" id="CHEBI:57692"/>
    </cofactor>
</comment>
<comment type="similarity">
    <text evidence="2">Belongs to the oxygen-dependent FAD-linked oxidoreductase family.</text>
</comment>
<dbReference type="InterPro" id="IPR012951">
    <property type="entry name" value="BBE"/>
</dbReference>
<dbReference type="STRING" id="1685379.AVO45_18710"/>
<keyword evidence="4" id="KW-0274">FAD</keyword>
<dbReference type="Gene3D" id="3.40.462.20">
    <property type="match status" value="1"/>
</dbReference>
<dbReference type="EMBL" id="LQBQ01000008">
    <property type="protein sequence ID" value="KUJ82710.1"/>
    <property type="molecule type" value="Genomic_DNA"/>
</dbReference>
<dbReference type="RefSeq" id="WP_068345291.1">
    <property type="nucleotide sequence ID" value="NZ_LQBQ01000008.1"/>
</dbReference>
<organism evidence="7 8">
    <name type="scientific">Ruegeria marisrubri</name>
    <dbReference type="NCBI Taxonomy" id="1685379"/>
    <lineage>
        <taxon>Bacteria</taxon>
        <taxon>Pseudomonadati</taxon>
        <taxon>Pseudomonadota</taxon>
        <taxon>Alphaproteobacteria</taxon>
        <taxon>Rhodobacterales</taxon>
        <taxon>Roseobacteraceae</taxon>
        <taxon>Ruegeria</taxon>
    </lineage>
</organism>
<sequence length="456" mass="49394">MSIKTPSELRELVRGDVIVEGDSGYEEARSVHNGMIDKHPAAIVRVMNAGDVMTTINYARDNGLELSVRGGGHSGPGFGTNDGGVVIDFSQMRGVRVDPASRTARAEGGTTWGDFNAATHAFGLATTGGIISTTGIAGLTLGGGIGYLTRGVGLSLDNLVSADVVTADGKMVFASENENADLFWAIRGGGGNFGVCTSLEYKLHPVQNVYWGPMFYEVEEAENIFKFYREYIKDAPEEMGAFPAFQIAPPLPFIPEDRHGDMFVAIVACWSGDPAEGERQFKAFHEVAEVKAEMVGPVPYPAINAAFDGLFPTGIRQYWKGNFVKELTDEAIAAHVEHGPNAPNASSTMHLYPINGACHRVASDATAFGHRDSNFSMVVIAASPDPADDEINTKWVRDYSDALAPHSEAGGYINFMDDDDTDRVRANYGDNYDRLFSIKRTYDPDNLFRVNQNIAP</sequence>
<name>A0A0X3UAU8_9RHOB</name>
<evidence type="ECO:0000259" key="6">
    <source>
        <dbReference type="PROSITE" id="PS51387"/>
    </source>
</evidence>
<keyword evidence="5" id="KW-0560">Oxidoreductase</keyword>
<dbReference type="InterPro" id="IPR050416">
    <property type="entry name" value="FAD-linked_Oxidoreductase"/>
</dbReference>
<protein>
    <submittedName>
        <fullName evidence="7">Oxidoreductase</fullName>
    </submittedName>
</protein>
<dbReference type="InterPro" id="IPR006093">
    <property type="entry name" value="Oxy_OxRdtase_FAD_BS"/>
</dbReference>
<evidence type="ECO:0000313" key="8">
    <source>
        <dbReference type="Proteomes" id="UP000053791"/>
    </source>
</evidence>
<evidence type="ECO:0000256" key="2">
    <source>
        <dbReference type="ARBA" id="ARBA00005466"/>
    </source>
</evidence>
<dbReference type="SUPFAM" id="SSF55103">
    <property type="entry name" value="FAD-linked oxidases, C-terminal domain"/>
    <property type="match status" value="1"/>
</dbReference>
<dbReference type="PROSITE" id="PS51387">
    <property type="entry name" value="FAD_PCMH"/>
    <property type="match status" value="1"/>
</dbReference>
<dbReference type="Gene3D" id="3.30.43.10">
    <property type="entry name" value="Uridine Diphospho-n-acetylenolpyruvylglucosamine Reductase, domain 2"/>
    <property type="match status" value="1"/>
</dbReference>
<dbReference type="PROSITE" id="PS00862">
    <property type="entry name" value="OX2_COVAL_FAD"/>
    <property type="match status" value="1"/>
</dbReference>
<evidence type="ECO:0000256" key="4">
    <source>
        <dbReference type="ARBA" id="ARBA00022827"/>
    </source>
</evidence>
<proteinExistence type="inferred from homology"/>
<gene>
    <name evidence="7" type="ORF">AVO45_18710</name>
</gene>
<dbReference type="InterPro" id="IPR016166">
    <property type="entry name" value="FAD-bd_PCMH"/>
</dbReference>
<keyword evidence="3" id="KW-0285">Flavoprotein</keyword>
<dbReference type="OrthoDB" id="9775082at2"/>
<dbReference type="InterPro" id="IPR016164">
    <property type="entry name" value="FAD-linked_Oxase-like_C"/>
</dbReference>
<dbReference type="Gene3D" id="3.30.465.10">
    <property type="match status" value="1"/>
</dbReference>